<protein>
    <submittedName>
        <fullName evidence="1">Unannotated protein</fullName>
    </submittedName>
</protein>
<sequence>MASAALAIVFAVYMPPHVPALGHTARSMMSRSASLMSPRAQAPTASNAVTMFTFISVPSVSRTCPGSSDPAYMSTLATSIRAAAMIIAGMLLSHPASVTMPSSRSACITVSTESAMTSRLTREKCMPSCPIEMTSETVIVPNSIGKPPAA</sequence>
<proteinExistence type="predicted"/>
<dbReference type="EMBL" id="CAFBPD010000283">
    <property type="protein sequence ID" value="CAB5022732.1"/>
    <property type="molecule type" value="Genomic_DNA"/>
</dbReference>
<evidence type="ECO:0000313" key="1">
    <source>
        <dbReference type="EMBL" id="CAB5022732.1"/>
    </source>
</evidence>
<accession>A0A6J7R401</accession>
<organism evidence="1">
    <name type="scientific">freshwater metagenome</name>
    <dbReference type="NCBI Taxonomy" id="449393"/>
    <lineage>
        <taxon>unclassified sequences</taxon>
        <taxon>metagenomes</taxon>
        <taxon>ecological metagenomes</taxon>
    </lineage>
</organism>
<gene>
    <name evidence="1" type="ORF">UFOPK4061_01495</name>
</gene>
<reference evidence="1" key="1">
    <citation type="submission" date="2020-05" db="EMBL/GenBank/DDBJ databases">
        <authorList>
            <person name="Chiriac C."/>
            <person name="Salcher M."/>
            <person name="Ghai R."/>
            <person name="Kavagutti S V."/>
        </authorList>
    </citation>
    <scope>NUCLEOTIDE SEQUENCE</scope>
</reference>
<dbReference type="AlphaFoldDB" id="A0A6J7R401"/>
<name>A0A6J7R401_9ZZZZ</name>